<evidence type="ECO:0000313" key="4">
    <source>
        <dbReference type="Proteomes" id="UP000217154"/>
    </source>
</evidence>
<feature type="region of interest" description="Disordered" evidence="1">
    <location>
        <begin position="252"/>
        <end position="291"/>
    </location>
</feature>
<dbReference type="EMBL" id="CP023284">
    <property type="protein sequence ID" value="ATA55873.1"/>
    <property type="molecule type" value="Genomic_DNA"/>
</dbReference>
<dbReference type="AlphaFoldDB" id="A0A250DPK5"/>
<reference evidence="3 4" key="1">
    <citation type="submission" date="2017-09" db="EMBL/GenBank/DDBJ databases">
        <title>The diverse metabolic capabilities of V. boronicumulans make it an excellent choice for continued studies on novel biodegradation.</title>
        <authorList>
            <person name="Sun S."/>
        </authorList>
    </citation>
    <scope>NUCLEOTIDE SEQUENCE [LARGE SCALE GENOMIC DNA]</scope>
    <source>
        <strain evidence="3 4">J1</strain>
    </source>
</reference>
<evidence type="ECO:0000256" key="1">
    <source>
        <dbReference type="SAM" id="MobiDB-lite"/>
    </source>
</evidence>
<feature type="transmembrane region" description="Helical" evidence="2">
    <location>
        <begin position="32"/>
        <end position="55"/>
    </location>
</feature>
<gene>
    <name evidence="3" type="ORF">CKY39_23530</name>
</gene>
<protein>
    <submittedName>
        <fullName evidence="3">Uncharacterized protein</fullName>
    </submittedName>
</protein>
<evidence type="ECO:0000313" key="3">
    <source>
        <dbReference type="EMBL" id="ATA55873.1"/>
    </source>
</evidence>
<feature type="transmembrane region" description="Helical" evidence="2">
    <location>
        <begin position="62"/>
        <end position="80"/>
    </location>
</feature>
<keyword evidence="2" id="KW-0472">Membrane</keyword>
<dbReference type="Proteomes" id="UP000217154">
    <property type="component" value="Chromosome"/>
</dbReference>
<organism evidence="3 4">
    <name type="scientific">Variovorax boronicumulans</name>
    <dbReference type="NCBI Taxonomy" id="436515"/>
    <lineage>
        <taxon>Bacteria</taxon>
        <taxon>Pseudomonadati</taxon>
        <taxon>Pseudomonadota</taxon>
        <taxon>Betaproteobacteria</taxon>
        <taxon>Burkholderiales</taxon>
        <taxon>Comamonadaceae</taxon>
        <taxon>Variovorax</taxon>
    </lineage>
</organism>
<keyword evidence="2" id="KW-1133">Transmembrane helix</keyword>
<name>A0A250DPK5_9BURK</name>
<evidence type="ECO:0000256" key="2">
    <source>
        <dbReference type="SAM" id="Phobius"/>
    </source>
</evidence>
<sequence length="291" mass="31695">MTVRTKSFLIWLSVVPVLSALCVVGLNLLPLWFVYLLPYAIGVALLMILVAIVAAGGATKTLGASFGGFAAGVVLVFVAYDIVKTADRADWNASYNESRQFSQVVARGDRKATAAALDDLRRFTPAEALCILGSESGTGGSGYLMPEGPDTQRTRQGNRYFISTPRLFEVAEILVSTQPAQRETQVALYDMLRDLHRRDDPAAFPRWEQLWLRTKAATGGTAGWHFDGARLRWPSEQCGGDDDTHLADLVKEINKPPETPAESRAHESSSSQARQAADNALRDAQNTAVAR</sequence>
<proteinExistence type="predicted"/>
<keyword evidence="2" id="KW-0812">Transmembrane</keyword>
<accession>A0A250DPK5</accession>
<feature type="compositionally biased region" description="Basic and acidic residues" evidence="1">
    <location>
        <begin position="252"/>
        <end position="267"/>
    </location>
</feature>
<dbReference type="RefSeq" id="WP_095746164.1">
    <property type="nucleotide sequence ID" value="NZ_CP023284.1"/>
</dbReference>
<dbReference type="KEGG" id="vbo:CKY39_23530"/>